<dbReference type="GO" id="GO:0034354">
    <property type="term" value="P:'de novo' NAD+ biosynthetic process from L-tryptophan"/>
    <property type="evidence" value="ECO:0007669"/>
    <property type="project" value="UniProtKB-UniRule"/>
</dbReference>
<evidence type="ECO:0000256" key="10">
    <source>
        <dbReference type="HAMAP-Rule" id="MF_03018"/>
    </source>
</evidence>
<evidence type="ECO:0000256" key="6">
    <source>
        <dbReference type="ARBA" id="ARBA00023002"/>
    </source>
</evidence>
<evidence type="ECO:0000256" key="3">
    <source>
        <dbReference type="ARBA" id="ARBA00022642"/>
    </source>
</evidence>
<evidence type="ECO:0000259" key="12">
    <source>
        <dbReference type="Pfam" id="PF01494"/>
    </source>
</evidence>
<dbReference type="PANTHER" id="PTHR46028">
    <property type="entry name" value="KYNURENINE 3-MONOOXYGENASE"/>
    <property type="match status" value="1"/>
</dbReference>
<dbReference type="EMBL" id="KQ085974">
    <property type="protein sequence ID" value="KLO12611.1"/>
    <property type="molecule type" value="Genomic_DNA"/>
</dbReference>
<dbReference type="Gene3D" id="3.50.50.60">
    <property type="entry name" value="FAD/NAD(P)-binding domain"/>
    <property type="match status" value="1"/>
</dbReference>
<dbReference type="Proteomes" id="UP000053477">
    <property type="component" value="Unassembled WGS sequence"/>
</dbReference>
<dbReference type="AlphaFoldDB" id="A0A0H2S6Y7"/>
<keyword evidence="11" id="KW-0812">Transmembrane</keyword>
<keyword evidence="10" id="KW-1000">Mitochondrion outer membrane</keyword>
<keyword evidence="3 10" id="KW-0662">Pyridine nucleotide biosynthesis</keyword>
<keyword evidence="11" id="KW-1133">Transmembrane helix</keyword>
<evidence type="ECO:0000256" key="8">
    <source>
        <dbReference type="ARBA" id="ARBA00023128"/>
    </source>
</evidence>
<dbReference type="GO" id="GO:0006569">
    <property type="term" value="P:L-tryptophan catabolic process"/>
    <property type="evidence" value="ECO:0007669"/>
    <property type="project" value="UniProtKB-UniRule"/>
</dbReference>
<dbReference type="GO" id="GO:0071949">
    <property type="term" value="F:FAD binding"/>
    <property type="evidence" value="ECO:0007669"/>
    <property type="project" value="InterPro"/>
</dbReference>
<keyword evidence="2 10" id="KW-0285">Flavoprotein</keyword>
<sequence length="520" mass="57475">MSVSGGGNASTASDIPIESETRRRKAVVVGGGPVGCLAALSLAKQGWDVHLYDGRPDANSPKLKEGLRSVNLAISARGFAAVRAVDPAMADVFLQDTIPMKGRMIHSRAGVQQPQAYDILGQSINAVDRGLINKTFQAALRKSDRIQVFYEHKLTQAEFDERVLTFVDAFGKEVLVGFDFCVGADGSYSNVRRQLMRVVRMDYSQFYIPHEYMEFKIPAGLDTEGNVAFKLDPNYLHIWPRKSFMFIALANKDKSFTCSLFATGQELQELKDRPSTGLDWVKAHFPDVVPLIGESAILDSFRNNPKSPLIAIKANPYHYKDRVVILGDAAHSMVPFFGQGLNCGLEDVRVLDIILREEGVEAVRPSSSSSDSYPGDTKRNSVVVDSKLASALRRYTETRHDDLLAISDLSLANLVEMQHSVATPTYLVHRALDNVLAYLTWGWQGAPAAAIQQLSEVPFPSASPTGWLPLYTMVTFRPDISYSTLKRKAERQDRILQWGMSTAAILGLIGYAGLKWTAKR</sequence>
<name>A0A0H2S6Y7_9AGAM</name>
<dbReference type="GO" id="GO:0019805">
    <property type="term" value="P:quinolinate biosynthetic process"/>
    <property type="evidence" value="ECO:0007669"/>
    <property type="project" value="UniProtKB-UniRule"/>
</dbReference>
<dbReference type="FunFam" id="3.50.50.60:FF:000129">
    <property type="entry name" value="Kynurenine 3-monooxygenase"/>
    <property type="match status" value="1"/>
</dbReference>
<dbReference type="Pfam" id="PF01494">
    <property type="entry name" value="FAD_binding_3"/>
    <property type="match status" value="1"/>
</dbReference>
<evidence type="ECO:0000256" key="9">
    <source>
        <dbReference type="ARBA" id="ARBA00047818"/>
    </source>
</evidence>
<proteinExistence type="inferred from homology"/>
<dbReference type="UniPathway" id="UPA00253">
    <property type="reaction ID" value="UER00328"/>
</dbReference>
<accession>A0A0H2S6Y7</accession>
<dbReference type="STRING" id="27342.A0A0H2S6Y7"/>
<dbReference type="InterPro" id="IPR036188">
    <property type="entry name" value="FAD/NAD-bd_sf"/>
</dbReference>
<feature type="transmembrane region" description="Helical" evidence="11">
    <location>
        <begin position="495"/>
        <end position="514"/>
    </location>
</feature>
<dbReference type="InParanoid" id="A0A0H2S6Y7"/>
<comment type="subcellular location">
    <subcellularLocation>
        <location evidence="10">Mitochondrion outer membrane</location>
    </subcellularLocation>
</comment>
<dbReference type="GO" id="GO:0070189">
    <property type="term" value="P:kynurenine metabolic process"/>
    <property type="evidence" value="ECO:0007669"/>
    <property type="project" value="TreeGrafter"/>
</dbReference>
<keyword evidence="5 10" id="KW-0521">NADP</keyword>
<dbReference type="GO" id="GO:0043420">
    <property type="term" value="P:anthranilate metabolic process"/>
    <property type="evidence" value="ECO:0007669"/>
    <property type="project" value="UniProtKB-UniRule"/>
</dbReference>
<protein>
    <recommendedName>
        <fullName evidence="10">Kynurenine 3-monooxygenase</fullName>
        <ecNumber evidence="10">1.14.13.9</ecNumber>
    </recommendedName>
    <alternativeName>
        <fullName evidence="10">Biosynthesis of nicotinic acid protein 4</fullName>
    </alternativeName>
    <alternativeName>
        <fullName evidence="10">Kynurenine 3-hydroxylase</fullName>
    </alternativeName>
</protein>
<keyword evidence="4 10" id="KW-0274">FAD</keyword>
<dbReference type="EC" id="1.14.13.9" evidence="10"/>
<dbReference type="PRINTS" id="PR00420">
    <property type="entry name" value="RNGMNOXGNASE"/>
</dbReference>
<keyword evidence="6 10" id="KW-0560">Oxidoreductase</keyword>
<keyword evidence="14" id="KW-1185">Reference proteome</keyword>
<comment type="catalytic activity">
    <reaction evidence="9 10">
        <text>L-kynurenine + NADPH + O2 + H(+) = 3-hydroxy-L-kynurenine + NADP(+) + H2O</text>
        <dbReference type="Rhea" id="RHEA:20545"/>
        <dbReference type="ChEBI" id="CHEBI:15377"/>
        <dbReference type="ChEBI" id="CHEBI:15378"/>
        <dbReference type="ChEBI" id="CHEBI:15379"/>
        <dbReference type="ChEBI" id="CHEBI:57783"/>
        <dbReference type="ChEBI" id="CHEBI:57959"/>
        <dbReference type="ChEBI" id="CHEBI:58125"/>
        <dbReference type="ChEBI" id="CHEBI:58349"/>
        <dbReference type="EC" id="1.14.13.9"/>
    </reaction>
</comment>
<dbReference type="GO" id="GO:0004502">
    <property type="term" value="F:kynurenine 3-monooxygenase activity"/>
    <property type="evidence" value="ECO:0007669"/>
    <property type="project" value="UniProtKB-UniRule"/>
</dbReference>
<organism evidence="13 14">
    <name type="scientific">Schizopora paradoxa</name>
    <dbReference type="NCBI Taxonomy" id="27342"/>
    <lineage>
        <taxon>Eukaryota</taxon>
        <taxon>Fungi</taxon>
        <taxon>Dikarya</taxon>
        <taxon>Basidiomycota</taxon>
        <taxon>Agaricomycotina</taxon>
        <taxon>Agaricomycetes</taxon>
        <taxon>Hymenochaetales</taxon>
        <taxon>Schizoporaceae</taxon>
        <taxon>Schizopora</taxon>
    </lineage>
</organism>
<comment type="pathway">
    <text evidence="10">Cofactor biosynthesis; NAD(+) biosynthesis; quinolinate from L-kynurenine: step 1/3.</text>
</comment>
<evidence type="ECO:0000256" key="2">
    <source>
        <dbReference type="ARBA" id="ARBA00022630"/>
    </source>
</evidence>
<keyword evidence="10 11" id="KW-0472">Membrane</keyword>
<evidence type="ECO:0000313" key="14">
    <source>
        <dbReference type="Proteomes" id="UP000053477"/>
    </source>
</evidence>
<feature type="domain" description="FAD-binding" evidence="12">
    <location>
        <begin position="26"/>
        <end position="355"/>
    </location>
</feature>
<dbReference type="OrthoDB" id="10053569at2759"/>
<evidence type="ECO:0000256" key="11">
    <source>
        <dbReference type="SAM" id="Phobius"/>
    </source>
</evidence>
<dbReference type="InterPro" id="IPR027545">
    <property type="entry name" value="Kynurenine_monooxygenase"/>
</dbReference>
<dbReference type="SUPFAM" id="SSF51905">
    <property type="entry name" value="FAD/NAD(P)-binding domain"/>
    <property type="match status" value="1"/>
</dbReference>
<keyword evidence="7 10" id="KW-0503">Monooxygenase</keyword>
<dbReference type="HAMAP" id="MF_01971">
    <property type="entry name" value="Kynurenine_monooxygenase"/>
    <property type="match status" value="1"/>
</dbReference>
<dbReference type="PANTHER" id="PTHR46028:SF2">
    <property type="entry name" value="KYNURENINE 3-MONOOXYGENASE"/>
    <property type="match status" value="1"/>
</dbReference>
<comment type="cofactor">
    <cofactor evidence="1 10">
        <name>FAD</name>
        <dbReference type="ChEBI" id="CHEBI:57692"/>
    </cofactor>
</comment>
<keyword evidence="8 10" id="KW-0496">Mitochondrion</keyword>
<evidence type="ECO:0000313" key="13">
    <source>
        <dbReference type="EMBL" id="KLO12611.1"/>
    </source>
</evidence>
<reference evidence="13 14" key="1">
    <citation type="submission" date="2015-04" db="EMBL/GenBank/DDBJ databases">
        <title>Complete genome sequence of Schizopora paradoxa KUC8140, a cosmopolitan wood degrader in East Asia.</title>
        <authorList>
            <consortium name="DOE Joint Genome Institute"/>
            <person name="Min B."/>
            <person name="Park H."/>
            <person name="Jang Y."/>
            <person name="Kim J.-J."/>
            <person name="Kim K.H."/>
            <person name="Pangilinan J."/>
            <person name="Lipzen A."/>
            <person name="Riley R."/>
            <person name="Grigoriev I.V."/>
            <person name="Spatafora J.W."/>
            <person name="Choi I.-G."/>
        </authorList>
    </citation>
    <scope>NUCLEOTIDE SEQUENCE [LARGE SCALE GENOMIC DNA]</scope>
    <source>
        <strain evidence="13 14">KUC8140</strain>
    </source>
</reference>
<gene>
    <name evidence="10" type="primary">BNA4</name>
    <name evidence="13" type="ORF">SCHPADRAFT_904950</name>
</gene>
<dbReference type="GO" id="GO:0005741">
    <property type="term" value="C:mitochondrial outer membrane"/>
    <property type="evidence" value="ECO:0007669"/>
    <property type="project" value="UniProtKB-SubCell"/>
</dbReference>
<evidence type="ECO:0000256" key="5">
    <source>
        <dbReference type="ARBA" id="ARBA00022857"/>
    </source>
</evidence>
<evidence type="ECO:0000256" key="4">
    <source>
        <dbReference type="ARBA" id="ARBA00022827"/>
    </source>
</evidence>
<evidence type="ECO:0000256" key="1">
    <source>
        <dbReference type="ARBA" id="ARBA00001974"/>
    </source>
</evidence>
<dbReference type="InterPro" id="IPR002938">
    <property type="entry name" value="FAD-bd"/>
</dbReference>
<comment type="function">
    <text evidence="10">Catalyzes the hydroxylation of L-kynurenine (L-Kyn) to form 3-hydroxy-L-kynurenine (L-3OHKyn). Required for synthesis of quinolinic acid.</text>
</comment>
<comment type="similarity">
    <text evidence="10">Belongs to the aromatic-ring hydroxylase family. KMO subfamily.</text>
</comment>
<evidence type="ECO:0000256" key="7">
    <source>
        <dbReference type="ARBA" id="ARBA00023033"/>
    </source>
</evidence>